<dbReference type="InterPro" id="IPR036960">
    <property type="entry name" value="T-box_sf"/>
</dbReference>
<comment type="subcellular location">
    <subcellularLocation>
        <location evidence="5">Nucleus</location>
    </subcellularLocation>
</comment>
<dbReference type="EMBL" id="JARBDR010000246">
    <property type="protein sequence ID" value="KAJ8316967.1"/>
    <property type="molecule type" value="Genomic_DNA"/>
</dbReference>
<dbReference type="InterPro" id="IPR001699">
    <property type="entry name" value="TF_T-box"/>
</dbReference>
<dbReference type="PROSITE" id="PS50252">
    <property type="entry name" value="TBOX_3"/>
    <property type="match status" value="1"/>
</dbReference>
<gene>
    <name evidence="8" type="ORF">KUTeg_004871</name>
</gene>
<evidence type="ECO:0000256" key="1">
    <source>
        <dbReference type="ARBA" id="ARBA00023015"/>
    </source>
</evidence>
<keyword evidence="2 5" id="KW-0238">DNA-binding</keyword>
<evidence type="ECO:0000256" key="6">
    <source>
        <dbReference type="SAM" id="MobiDB-lite"/>
    </source>
</evidence>
<feature type="domain" description="T-box" evidence="7">
    <location>
        <begin position="46"/>
        <end position="223"/>
    </location>
</feature>
<comment type="caution">
    <text evidence="8">The sequence shown here is derived from an EMBL/GenBank/DDBJ whole genome shotgun (WGS) entry which is preliminary data.</text>
</comment>
<dbReference type="Pfam" id="PF00907">
    <property type="entry name" value="T-box"/>
    <property type="match status" value="1"/>
</dbReference>
<keyword evidence="9" id="KW-1185">Reference proteome</keyword>
<dbReference type="InterPro" id="IPR008967">
    <property type="entry name" value="p53-like_TF_DNA-bd_sf"/>
</dbReference>
<evidence type="ECO:0000256" key="3">
    <source>
        <dbReference type="ARBA" id="ARBA00023163"/>
    </source>
</evidence>
<feature type="region of interest" description="Disordered" evidence="6">
    <location>
        <begin position="228"/>
        <end position="261"/>
    </location>
</feature>
<reference evidence="8 9" key="1">
    <citation type="submission" date="2022-12" db="EMBL/GenBank/DDBJ databases">
        <title>Chromosome-level genome of Tegillarca granosa.</title>
        <authorList>
            <person name="Kim J."/>
        </authorList>
    </citation>
    <scope>NUCLEOTIDE SEQUENCE [LARGE SCALE GENOMIC DNA]</scope>
    <source>
        <strain evidence="8">Teg-2019</strain>
        <tissue evidence="8">Adductor muscle</tissue>
    </source>
</reference>
<feature type="non-terminal residue" evidence="8">
    <location>
        <position position="261"/>
    </location>
</feature>
<dbReference type="Proteomes" id="UP001217089">
    <property type="component" value="Unassembled WGS sequence"/>
</dbReference>
<evidence type="ECO:0000313" key="9">
    <source>
        <dbReference type="Proteomes" id="UP001217089"/>
    </source>
</evidence>
<dbReference type="Gene3D" id="2.60.40.820">
    <property type="entry name" value="Transcription factor, T-box"/>
    <property type="match status" value="1"/>
</dbReference>
<evidence type="ECO:0000256" key="5">
    <source>
        <dbReference type="PROSITE-ProRule" id="PRU00201"/>
    </source>
</evidence>
<evidence type="ECO:0000313" key="8">
    <source>
        <dbReference type="EMBL" id="KAJ8316967.1"/>
    </source>
</evidence>
<dbReference type="PANTHER" id="PTHR11267">
    <property type="entry name" value="T-BOX PROTEIN-RELATED"/>
    <property type="match status" value="1"/>
</dbReference>
<organism evidence="8 9">
    <name type="scientific">Tegillarca granosa</name>
    <name type="common">Malaysian cockle</name>
    <name type="synonym">Anadara granosa</name>
    <dbReference type="NCBI Taxonomy" id="220873"/>
    <lineage>
        <taxon>Eukaryota</taxon>
        <taxon>Metazoa</taxon>
        <taxon>Spiralia</taxon>
        <taxon>Lophotrochozoa</taxon>
        <taxon>Mollusca</taxon>
        <taxon>Bivalvia</taxon>
        <taxon>Autobranchia</taxon>
        <taxon>Pteriomorphia</taxon>
        <taxon>Arcoida</taxon>
        <taxon>Arcoidea</taxon>
        <taxon>Arcidae</taxon>
        <taxon>Tegillarca</taxon>
    </lineage>
</organism>
<sequence>MLVQVIAKTTQKKLILTRINSFTILISDDIPNGDISITSKGITMSLQESDLWRAFHDLGTEMIINRCGRRMFPHLVVKCSGIEPSGIYKLMLEINAADDRRYKYVNNSWTPMGMADPERQNLPFFHSDGFEKGSALLEKRASFAKLKLTNNRESSNGNIVLYSMHKYIPKITLIKFRDNRKDIEMQYVFSFPETAFVAVTAYQNDRITKLKILSNPFAKAFRDGRGVKIKASGPESSTSQLRRQRENKEGRMPSTDLKDKA</sequence>
<comment type="caution">
    <text evidence="5">Lacks conserved residue(s) required for the propagation of feature annotation.</text>
</comment>
<accession>A0ABQ9FK75</accession>
<evidence type="ECO:0000256" key="2">
    <source>
        <dbReference type="ARBA" id="ARBA00023125"/>
    </source>
</evidence>
<dbReference type="PRINTS" id="PR00937">
    <property type="entry name" value="TBOX"/>
</dbReference>
<keyword evidence="4 5" id="KW-0539">Nucleus</keyword>
<evidence type="ECO:0000259" key="7">
    <source>
        <dbReference type="PROSITE" id="PS50252"/>
    </source>
</evidence>
<dbReference type="CDD" id="cd00182">
    <property type="entry name" value="T-box"/>
    <property type="match status" value="1"/>
</dbReference>
<keyword evidence="3" id="KW-0804">Transcription</keyword>
<dbReference type="SUPFAM" id="SSF49417">
    <property type="entry name" value="p53-like transcription factors"/>
    <property type="match status" value="1"/>
</dbReference>
<dbReference type="PANTHER" id="PTHR11267:SF207">
    <property type="entry name" value="OVER COMPENSATING MALES, ISOFORM A"/>
    <property type="match status" value="1"/>
</dbReference>
<dbReference type="InterPro" id="IPR046360">
    <property type="entry name" value="T-box_DNA-bd"/>
</dbReference>
<feature type="compositionally biased region" description="Basic and acidic residues" evidence="6">
    <location>
        <begin position="243"/>
        <end position="261"/>
    </location>
</feature>
<dbReference type="SMART" id="SM00425">
    <property type="entry name" value="TBOX"/>
    <property type="match status" value="1"/>
</dbReference>
<name>A0ABQ9FK75_TEGGR</name>
<evidence type="ECO:0000256" key="4">
    <source>
        <dbReference type="ARBA" id="ARBA00023242"/>
    </source>
</evidence>
<keyword evidence="1" id="KW-0805">Transcription regulation</keyword>
<protein>
    <recommendedName>
        <fullName evidence="7">T-box domain-containing protein</fullName>
    </recommendedName>
</protein>
<proteinExistence type="predicted"/>